<dbReference type="Proteomes" id="UP000186922">
    <property type="component" value="Unassembled WGS sequence"/>
</dbReference>
<feature type="region of interest" description="Disordered" evidence="1">
    <location>
        <begin position="44"/>
        <end position="64"/>
    </location>
</feature>
<gene>
    <name evidence="2" type="primary">RvY_18366-1</name>
    <name evidence="2" type="synonym">RvY_18366.1</name>
    <name evidence="2" type="ORF">RvY_18366</name>
</gene>
<evidence type="ECO:0000256" key="1">
    <source>
        <dbReference type="SAM" id="MobiDB-lite"/>
    </source>
</evidence>
<comment type="caution">
    <text evidence="2">The sequence shown here is derived from an EMBL/GenBank/DDBJ whole genome shotgun (WGS) entry which is preliminary data.</text>
</comment>
<dbReference type="AlphaFoldDB" id="A0A1D1WB53"/>
<evidence type="ECO:0000313" key="3">
    <source>
        <dbReference type="Proteomes" id="UP000186922"/>
    </source>
</evidence>
<organism evidence="2 3">
    <name type="scientific">Ramazzottius varieornatus</name>
    <name type="common">Water bear</name>
    <name type="synonym">Tardigrade</name>
    <dbReference type="NCBI Taxonomy" id="947166"/>
    <lineage>
        <taxon>Eukaryota</taxon>
        <taxon>Metazoa</taxon>
        <taxon>Ecdysozoa</taxon>
        <taxon>Tardigrada</taxon>
        <taxon>Eutardigrada</taxon>
        <taxon>Parachela</taxon>
        <taxon>Hypsibioidea</taxon>
        <taxon>Ramazzottiidae</taxon>
        <taxon>Ramazzottius</taxon>
    </lineage>
</organism>
<sequence>MANHRGHGSASAAPRGAVLIQQPSQPNAQQADVMKTYVNAGRPDVKMNFRSNGPPHKPFYRNRLGDRAPFHYNAHNHIKNHRSNDRKPGNNASDQRQGPKGRNSKKAPGSYVGRNHSGSGGNRHNEHSGGGHYRGRHGGGYRGRGNGHWGHGGGGHGKHGWHMREYGRTGNPRSEHDGNNDNEVNLPYDDAEGPNQEPDSA</sequence>
<feature type="compositionally biased region" description="Basic and acidic residues" evidence="1">
    <location>
        <begin position="162"/>
        <end position="179"/>
    </location>
</feature>
<feature type="region of interest" description="Disordered" evidence="1">
    <location>
        <begin position="78"/>
        <end position="201"/>
    </location>
</feature>
<reference evidence="2 3" key="1">
    <citation type="journal article" date="2016" name="Nat. Commun.">
        <title>Extremotolerant tardigrade genome and improved radiotolerance of human cultured cells by tardigrade-unique protein.</title>
        <authorList>
            <person name="Hashimoto T."/>
            <person name="Horikawa D.D."/>
            <person name="Saito Y."/>
            <person name="Kuwahara H."/>
            <person name="Kozuka-Hata H."/>
            <person name="Shin-I T."/>
            <person name="Minakuchi Y."/>
            <person name="Ohishi K."/>
            <person name="Motoyama A."/>
            <person name="Aizu T."/>
            <person name="Enomoto A."/>
            <person name="Kondo K."/>
            <person name="Tanaka S."/>
            <person name="Hara Y."/>
            <person name="Koshikawa S."/>
            <person name="Sagara H."/>
            <person name="Miura T."/>
            <person name="Yokobori S."/>
            <person name="Miyagawa K."/>
            <person name="Suzuki Y."/>
            <person name="Kubo T."/>
            <person name="Oyama M."/>
            <person name="Kohara Y."/>
            <person name="Fujiyama A."/>
            <person name="Arakawa K."/>
            <person name="Katayama T."/>
            <person name="Toyoda A."/>
            <person name="Kunieda T."/>
        </authorList>
    </citation>
    <scope>NUCLEOTIDE SEQUENCE [LARGE SCALE GENOMIC DNA]</scope>
    <source>
        <strain evidence="2 3">YOKOZUNA-1</strain>
    </source>
</reference>
<dbReference type="EMBL" id="BDGG01000018">
    <property type="protein sequence ID" value="GAV08709.1"/>
    <property type="molecule type" value="Genomic_DNA"/>
</dbReference>
<name>A0A1D1WB53_RAMVA</name>
<evidence type="ECO:0000313" key="2">
    <source>
        <dbReference type="EMBL" id="GAV08709.1"/>
    </source>
</evidence>
<accession>A0A1D1WB53</accession>
<feature type="compositionally biased region" description="Gly residues" evidence="1">
    <location>
        <begin position="140"/>
        <end position="155"/>
    </location>
</feature>
<proteinExistence type="predicted"/>
<protein>
    <submittedName>
        <fullName evidence="2">Uncharacterized protein</fullName>
    </submittedName>
</protein>
<keyword evidence="3" id="KW-1185">Reference proteome</keyword>